<evidence type="ECO:0000313" key="9">
    <source>
        <dbReference type="Proteomes" id="UP001139485"/>
    </source>
</evidence>
<dbReference type="PANTHER" id="PTHR35007">
    <property type="entry name" value="INTEGRAL MEMBRANE PROTEIN-RELATED"/>
    <property type="match status" value="1"/>
</dbReference>
<dbReference type="AlphaFoldDB" id="A0A9X2IFB8"/>
<evidence type="ECO:0000256" key="4">
    <source>
        <dbReference type="ARBA" id="ARBA00022989"/>
    </source>
</evidence>
<proteinExistence type="predicted"/>
<comment type="caution">
    <text evidence="8">The sequence shown here is derived from an EMBL/GenBank/DDBJ whole genome shotgun (WGS) entry which is preliminary data.</text>
</comment>
<comment type="subcellular location">
    <subcellularLocation>
        <location evidence="1">Cell membrane</location>
        <topology evidence="1">Multi-pass membrane protein</topology>
    </subcellularLocation>
</comment>
<evidence type="ECO:0000256" key="1">
    <source>
        <dbReference type="ARBA" id="ARBA00004651"/>
    </source>
</evidence>
<dbReference type="Pfam" id="PF00482">
    <property type="entry name" value="T2SSF"/>
    <property type="match status" value="1"/>
</dbReference>
<dbReference type="Proteomes" id="UP001139485">
    <property type="component" value="Unassembled WGS sequence"/>
</dbReference>
<sequence length="305" mass="32602">MELVLALVLVLGAIALLGLALRPTPETGVGRSLAVIEAMTSAPAPLREQQEGEQTFQARVLRPAAARWQRAGRRLTGADTAVRLRRKLDLAGNPPGWSVEKIVSTRLGLAVAGGVALPLLALLLGAGPTVVLLAVAVGAGLGFAAPALWLYQCAYDRSERMRRDLPDALDLLAISVEAGLGFDAALQQVAGRTQGPVADELSRLLREMQIGSSRSQALRAMSERTDVPELQHFVGAMVQADHFGIPIAQVLRVQMGEMRVKRRQRAEEKAQQVPVKITVPLVVCILPSLFVVVMGPAVLSILDTF</sequence>
<dbReference type="GO" id="GO:0005886">
    <property type="term" value="C:plasma membrane"/>
    <property type="evidence" value="ECO:0007669"/>
    <property type="project" value="UniProtKB-SubCell"/>
</dbReference>
<evidence type="ECO:0000256" key="6">
    <source>
        <dbReference type="SAM" id="Phobius"/>
    </source>
</evidence>
<organism evidence="8 9">
    <name type="scientific">Nocardioides bruguierae</name>
    <dbReference type="NCBI Taxonomy" id="2945102"/>
    <lineage>
        <taxon>Bacteria</taxon>
        <taxon>Bacillati</taxon>
        <taxon>Actinomycetota</taxon>
        <taxon>Actinomycetes</taxon>
        <taxon>Propionibacteriales</taxon>
        <taxon>Nocardioidaceae</taxon>
        <taxon>Nocardioides</taxon>
    </lineage>
</organism>
<dbReference type="InterPro" id="IPR018076">
    <property type="entry name" value="T2SS_GspF_dom"/>
</dbReference>
<gene>
    <name evidence="8" type="ORF">M8330_15335</name>
</gene>
<keyword evidence="5 6" id="KW-0472">Membrane</keyword>
<feature type="transmembrane region" description="Helical" evidence="6">
    <location>
        <begin position="279"/>
        <end position="302"/>
    </location>
</feature>
<keyword evidence="3 6" id="KW-0812">Transmembrane</keyword>
<dbReference type="EMBL" id="JAMOIL010000021">
    <property type="protein sequence ID" value="MCM0621666.1"/>
    <property type="molecule type" value="Genomic_DNA"/>
</dbReference>
<feature type="transmembrane region" description="Helical" evidence="6">
    <location>
        <begin position="103"/>
        <end position="123"/>
    </location>
</feature>
<dbReference type="RefSeq" id="WP_250828033.1">
    <property type="nucleotide sequence ID" value="NZ_JAMOIL010000021.1"/>
</dbReference>
<keyword evidence="2" id="KW-1003">Cell membrane</keyword>
<evidence type="ECO:0000256" key="2">
    <source>
        <dbReference type="ARBA" id="ARBA00022475"/>
    </source>
</evidence>
<evidence type="ECO:0000256" key="3">
    <source>
        <dbReference type="ARBA" id="ARBA00022692"/>
    </source>
</evidence>
<accession>A0A9X2IFB8</accession>
<protein>
    <submittedName>
        <fullName evidence="8">Type II secretion system F family protein</fullName>
    </submittedName>
</protein>
<name>A0A9X2IFB8_9ACTN</name>
<evidence type="ECO:0000313" key="8">
    <source>
        <dbReference type="EMBL" id="MCM0621666.1"/>
    </source>
</evidence>
<dbReference type="PANTHER" id="PTHR35007:SF2">
    <property type="entry name" value="PILUS ASSEMBLE PROTEIN"/>
    <property type="match status" value="1"/>
</dbReference>
<keyword evidence="4 6" id="KW-1133">Transmembrane helix</keyword>
<reference evidence="8" key="1">
    <citation type="submission" date="2022-05" db="EMBL/GenBank/DDBJ databases">
        <authorList>
            <person name="Tuo L."/>
        </authorList>
    </citation>
    <scope>NUCLEOTIDE SEQUENCE</scope>
    <source>
        <strain evidence="8">BSK12Z-4</strain>
    </source>
</reference>
<feature type="domain" description="Type II secretion system protein GspF" evidence="7">
    <location>
        <begin position="169"/>
        <end position="294"/>
    </location>
</feature>
<keyword evidence="9" id="KW-1185">Reference proteome</keyword>
<feature type="transmembrane region" description="Helical" evidence="6">
    <location>
        <begin position="130"/>
        <end position="151"/>
    </location>
</feature>
<evidence type="ECO:0000259" key="7">
    <source>
        <dbReference type="Pfam" id="PF00482"/>
    </source>
</evidence>
<evidence type="ECO:0000256" key="5">
    <source>
        <dbReference type="ARBA" id="ARBA00023136"/>
    </source>
</evidence>